<protein>
    <submittedName>
        <fullName evidence="1">Uncharacterized protein</fullName>
    </submittedName>
</protein>
<dbReference type="EMBL" id="CP059399">
    <property type="protein sequence ID" value="QLY30822.1"/>
    <property type="molecule type" value="Genomic_DNA"/>
</dbReference>
<name>A0A7D6VC92_9NOCA</name>
<organism evidence="1 2">
    <name type="scientific">Nocardia huaxiensis</name>
    <dbReference type="NCBI Taxonomy" id="2755382"/>
    <lineage>
        <taxon>Bacteria</taxon>
        <taxon>Bacillati</taxon>
        <taxon>Actinomycetota</taxon>
        <taxon>Actinomycetes</taxon>
        <taxon>Mycobacteriales</taxon>
        <taxon>Nocardiaceae</taxon>
        <taxon>Nocardia</taxon>
    </lineage>
</organism>
<proteinExistence type="predicted"/>
<gene>
    <name evidence="1" type="ORF">H0264_38055</name>
</gene>
<accession>A0A7D6VC92</accession>
<reference evidence="1 2" key="1">
    <citation type="submission" date="2020-07" db="EMBL/GenBank/DDBJ databases">
        <authorList>
            <person name="Zhuang K."/>
            <person name="Ran Y."/>
        </authorList>
    </citation>
    <scope>NUCLEOTIDE SEQUENCE [LARGE SCALE GENOMIC DNA]</scope>
    <source>
        <strain evidence="1 2">WCH-YHL-001</strain>
    </source>
</reference>
<dbReference type="RefSeq" id="WP_181582020.1">
    <property type="nucleotide sequence ID" value="NZ_CP059399.1"/>
</dbReference>
<dbReference type="KEGG" id="nhu:H0264_38055"/>
<evidence type="ECO:0000313" key="1">
    <source>
        <dbReference type="EMBL" id="QLY30822.1"/>
    </source>
</evidence>
<dbReference type="Proteomes" id="UP000515512">
    <property type="component" value="Chromosome"/>
</dbReference>
<keyword evidence="2" id="KW-1185">Reference proteome</keyword>
<dbReference type="AlphaFoldDB" id="A0A7D6VC92"/>
<evidence type="ECO:0000313" key="2">
    <source>
        <dbReference type="Proteomes" id="UP000515512"/>
    </source>
</evidence>
<sequence length="114" mass="13075">MSDELRGWIFHFDEDGFVIAENEGYSQEILFALSDFFDDMHDLDTVQIMMGDWKGIKAAYPENPVGLAFNATHVYLSDVDTVTVASLYEQFDAVTLPEIEFMQALTDFRDFLQT</sequence>